<dbReference type="RefSeq" id="WP_194695091.1">
    <property type="nucleotide sequence ID" value="NZ_JADKPO010000004.1"/>
</dbReference>
<accession>A0A930YFV6</accession>
<reference evidence="2" key="1">
    <citation type="submission" date="2020-11" db="EMBL/GenBank/DDBJ databases">
        <title>Nocardioides cynanchi sp. nov., isolated from soil of rhizosphere of Cynanchum wilfordii.</title>
        <authorList>
            <person name="Lee J.-S."/>
            <person name="Suh M.K."/>
            <person name="Kim J.-S."/>
        </authorList>
    </citation>
    <scope>NUCLEOTIDE SEQUENCE</scope>
    <source>
        <strain evidence="2">KCTC 19276</strain>
    </source>
</reference>
<comment type="caution">
    <text evidence="2">The sequence shown here is derived from an EMBL/GenBank/DDBJ whole genome shotgun (WGS) entry which is preliminary data.</text>
</comment>
<evidence type="ECO:0000256" key="1">
    <source>
        <dbReference type="SAM" id="MobiDB-lite"/>
    </source>
</evidence>
<proteinExistence type="predicted"/>
<evidence type="ECO:0000313" key="3">
    <source>
        <dbReference type="Proteomes" id="UP000660668"/>
    </source>
</evidence>
<dbReference type="Proteomes" id="UP000660668">
    <property type="component" value="Unassembled WGS sequence"/>
</dbReference>
<dbReference type="AlphaFoldDB" id="A0A930YFV6"/>
<keyword evidence="3" id="KW-1185">Reference proteome</keyword>
<evidence type="ECO:0008006" key="4">
    <source>
        <dbReference type="Google" id="ProtNLM"/>
    </source>
</evidence>
<sequence>MSRVRAVAAVMAWLVLVGAASTLVWAVISRAGGEVVASQQPLAPASGTTLGRPSEDVSPEPSSAATDASTATSSPGSTPSDSPDSSQPPPASPAASPPTTPRGSPPTSSPGPAPQRRTWQGLGGAVVAQCERAVISVISAAPADGFRAEVKNGGPEELEIEFEGREDETGHGATVRARCVSGVPDFRAEVSDD</sequence>
<feature type="compositionally biased region" description="Low complexity" evidence="1">
    <location>
        <begin position="59"/>
        <end position="85"/>
    </location>
</feature>
<feature type="region of interest" description="Disordered" evidence="1">
    <location>
        <begin position="34"/>
        <end position="122"/>
    </location>
</feature>
<organism evidence="2 3">
    <name type="scientific">Nocardioides agariphilus</name>
    <dbReference type="NCBI Taxonomy" id="433664"/>
    <lineage>
        <taxon>Bacteria</taxon>
        <taxon>Bacillati</taxon>
        <taxon>Actinomycetota</taxon>
        <taxon>Actinomycetes</taxon>
        <taxon>Propionibacteriales</taxon>
        <taxon>Nocardioidaceae</taxon>
        <taxon>Nocardioides</taxon>
    </lineage>
</organism>
<name>A0A930YFV6_9ACTN</name>
<protein>
    <recommendedName>
        <fullName evidence="4">Septum formation initiator</fullName>
    </recommendedName>
</protein>
<gene>
    <name evidence="2" type="ORF">ISU10_04015</name>
</gene>
<evidence type="ECO:0000313" key="2">
    <source>
        <dbReference type="EMBL" id="MBF4766931.1"/>
    </source>
</evidence>
<feature type="compositionally biased region" description="Polar residues" evidence="1">
    <location>
        <begin position="37"/>
        <end position="51"/>
    </location>
</feature>
<feature type="compositionally biased region" description="Pro residues" evidence="1">
    <location>
        <begin position="86"/>
        <end position="113"/>
    </location>
</feature>
<dbReference type="EMBL" id="JADKPO010000004">
    <property type="protein sequence ID" value="MBF4766931.1"/>
    <property type="molecule type" value="Genomic_DNA"/>
</dbReference>